<accession>A0A2N3XVW4</accession>
<gene>
    <name evidence="1" type="ORF">A8926_2451</name>
</gene>
<comment type="caution">
    <text evidence="1">The sequence shown here is derived from an EMBL/GenBank/DDBJ whole genome shotgun (WGS) entry which is preliminary data.</text>
</comment>
<name>A0A2N3XVW4_SACSN</name>
<keyword evidence="2" id="KW-1185">Reference proteome</keyword>
<dbReference type="AlphaFoldDB" id="A0A2N3XVW4"/>
<proteinExistence type="predicted"/>
<evidence type="ECO:0000313" key="1">
    <source>
        <dbReference type="EMBL" id="PKW14802.1"/>
    </source>
</evidence>
<reference evidence="1" key="1">
    <citation type="submission" date="2017-12" db="EMBL/GenBank/DDBJ databases">
        <title>Sequencing the genomes of 1000 Actinobacteria strains.</title>
        <authorList>
            <person name="Klenk H.-P."/>
        </authorList>
    </citation>
    <scope>NUCLEOTIDE SEQUENCE [LARGE SCALE GENOMIC DNA]</scope>
    <source>
        <strain evidence="1">DSM 44228</strain>
    </source>
</reference>
<dbReference type="EMBL" id="PJNB01000001">
    <property type="protein sequence ID" value="PKW14802.1"/>
    <property type="molecule type" value="Genomic_DNA"/>
</dbReference>
<dbReference type="Proteomes" id="UP000233786">
    <property type="component" value="Unassembled WGS sequence"/>
</dbReference>
<protein>
    <submittedName>
        <fullName evidence="1">Uncharacterized protein</fullName>
    </submittedName>
</protein>
<sequence length="107" mass="11506">MNSLFCLSSLPYRRAGRAVCNLAKKDQLTKQVSEGKLRSKFDRLQIDGRAAASATSESGTAARICSAMFDVGGGVILVDVSEFRNQGLDECGEALKVAQVIAPRMPR</sequence>
<organism evidence="1 2">
    <name type="scientific">Saccharopolyspora spinosa</name>
    <dbReference type="NCBI Taxonomy" id="60894"/>
    <lineage>
        <taxon>Bacteria</taxon>
        <taxon>Bacillati</taxon>
        <taxon>Actinomycetota</taxon>
        <taxon>Actinomycetes</taxon>
        <taxon>Pseudonocardiales</taxon>
        <taxon>Pseudonocardiaceae</taxon>
        <taxon>Saccharopolyspora</taxon>
    </lineage>
</organism>
<evidence type="ECO:0000313" key="2">
    <source>
        <dbReference type="Proteomes" id="UP000233786"/>
    </source>
</evidence>